<dbReference type="EMBL" id="UGHV01000001">
    <property type="protein sequence ID" value="STO96921.1"/>
    <property type="molecule type" value="Genomic_DNA"/>
</dbReference>
<evidence type="ECO:0000313" key="3">
    <source>
        <dbReference type="EMBL" id="STO96921.1"/>
    </source>
</evidence>
<dbReference type="InterPro" id="IPR012347">
    <property type="entry name" value="Ferritin-like"/>
</dbReference>
<gene>
    <name evidence="3" type="ORF">NCTC12410_00739</name>
</gene>
<reference evidence="3 4" key="1">
    <citation type="submission" date="2018-06" db="EMBL/GenBank/DDBJ databases">
        <authorList>
            <consortium name="Pathogen Informatics"/>
            <person name="Doyle S."/>
        </authorList>
    </citation>
    <scope>NUCLEOTIDE SEQUENCE [LARGE SCALE GENOMIC DNA]</scope>
    <source>
        <strain evidence="3 4">NCTC12410</strain>
    </source>
</reference>
<dbReference type="OrthoDB" id="517560at2"/>
<dbReference type="AlphaFoldDB" id="A0A377J368"/>
<dbReference type="Pfam" id="PF03713">
    <property type="entry name" value="DUF305"/>
    <property type="match status" value="1"/>
</dbReference>
<sequence>MKKIAISCIAASMLIQLSMADPANHSTHTPSHTHTAQALKSSTQEVLDAMHAPMLETEFVESGEVNVDFIKNMIPHHQGAILSSKKLIASKDLNPTLKQLAQNIITAQEKEILYFTKLLRDEKQLKQTLPQEQYQQFVKQAKSDMEVMMQEMAKLDSNETLERAYMKAMIAHHQGAIDAAKQILSITNNATITKIAKEIIAAQEDEIKQFATLLDR</sequence>
<proteinExistence type="predicted"/>
<dbReference type="Gene3D" id="1.20.1260.10">
    <property type="match status" value="1"/>
</dbReference>
<dbReference type="InterPro" id="IPR005183">
    <property type="entry name" value="DUF305_CopM-like"/>
</dbReference>
<feature type="signal peptide" evidence="1">
    <location>
        <begin position="1"/>
        <end position="20"/>
    </location>
</feature>
<evidence type="ECO:0000313" key="4">
    <source>
        <dbReference type="Proteomes" id="UP000254841"/>
    </source>
</evidence>
<dbReference type="PANTHER" id="PTHR36933">
    <property type="entry name" value="SLL0788 PROTEIN"/>
    <property type="match status" value="1"/>
</dbReference>
<feature type="domain" description="DUF305" evidence="2">
    <location>
        <begin position="67"/>
        <end position="214"/>
    </location>
</feature>
<accession>A0A377J368</accession>
<dbReference type="RefSeq" id="WP_115011215.1">
    <property type="nucleotide sequence ID" value="NZ_UGHV01000001.1"/>
</dbReference>
<dbReference type="Proteomes" id="UP000254841">
    <property type="component" value="Unassembled WGS sequence"/>
</dbReference>
<evidence type="ECO:0000256" key="1">
    <source>
        <dbReference type="SAM" id="SignalP"/>
    </source>
</evidence>
<name>A0A377J368_9HELI</name>
<evidence type="ECO:0000259" key="2">
    <source>
        <dbReference type="Pfam" id="PF03713"/>
    </source>
</evidence>
<organism evidence="3 4">
    <name type="scientific">Helicobacter canis</name>
    <dbReference type="NCBI Taxonomy" id="29419"/>
    <lineage>
        <taxon>Bacteria</taxon>
        <taxon>Pseudomonadati</taxon>
        <taxon>Campylobacterota</taxon>
        <taxon>Epsilonproteobacteria</taxon>
        <taxon>Campylobacterales</taxon>
        <taxon>Helicobacteraceae</taxon>
        <taxon>Helicobacter</taxon>
    </lineage>
</organism>
<keyword evidence="1" id="KW-0732">Signal</keyword>
<protein>
    <submittedName>
        <fullName evidence="3">Uncharacterized protein conserved in bacteria</fullName>
    </submittedName>
</protein>
<feature type="chain" id="PRO_5017070256" evidence="1">
    <location>
        <begin position="21"/>
        <end position="216"/>
    </location>
</feature>
<dbReference type="PANTHER" id="PTHR36933:SF1">
    <property type="entry name" value="SLL0788 PROTEIN"/>
    <property type="match status" value="1"/>
</dbReference>